<feature type="binding site" evidence="11">
    <location>
        <begin position="283"/>
        <end position="285"/>
    </location>
    <ligand>
        <name>FMN</name>
        <dbReference type="ChEBI" id="CHEBI:58210"/>
    </ligand>
</feature>
<dbReference type="Gene3D" id="3.20.20.70">
    <property type="entry name" value="Aldolase class I"/>
    <property type="match status" value="1"/>
</dbReference>
<evidence type="ECO:0000256" key="11">
    <source>
        <dbReference type="HAMAP-Rule" id="MF_00354"/>
    </source>
</evidence>
<evidence type="ECO:0000256" key="3">
    <source>
        <dbReference type="ARBA" id="ARBA00022630"/>
    </source>
</evidence>
<comment type="cofactor">
    <cofactor evidence="11">
        <name>NADPH</name>
        <dbReference type="ChEBI" id="CHEBI:57783"/>
    </cofactor>
</comment>
<feature type="binding site" evidence="11">
    <location>
        <position position="233"/>
    </location>
    <ligand>
        <name>FMN</name>
        <dbReference type="ChEBI" id="CHEBI:58210"/>
    </ligand>
</feature>
<dbReference type="Proteomes" id="UP000018957">
    <property type="component" value="Unassembled WGS sequence"/>
</dbReference>
<proteinExistence type="inferred from homology"/>
<comment type="subunit">
    <text evidence="10 11">Homooctamer. Dimer of tetramers.</text>
</comment>
<dbReference type="GO" id="GO:0004452">
    <property type="term" value="F:isopentenyl-diphosphate delta-isomerase activity"/>
    <property type="evidence" value="ECO:0007669"/>
    <property type="project" value="UniProtKB-UniRule"/>
</dbReference>
<feature type="domain" description="FMN-dependent dehydrogenase" evidence="12">
    <location>
        <begin position="188"/>
        <end position="348"/>
    </location>
</feature>
<dbReference type="InterPro" id="IPR013785">
    <property type="entry name" value="Aldolase_TIM"/>
</dbReference>
<keyword evidence="6 11" id="KW-0460">Magnesium</keyword>
<dbReference type="PATRIC" id="fig|1004151.3.peg.2559"/>
<dbReference type="GO" id="GO:0010181">
    <property type="term" value="F:FMN binding"/>
    <property type="evidence" value="ECO:0007669"/>
    <property type="project" value="UniProtKB-UniRule"/>
</dbReference>
<comment type="caution">
    <text evidence="13">The sequence shown here is derived from an EMBL/GenBank/DDBJ whole genome shotgun (WGS) entry which is preliminary data.</text>
</comment>
<dbReference type="PANTHER" id="PTHR43665:SF1">
    <property type="entry name" value="ISOPENTENYL-DIPHOSPHATE DELTA-ISOMERASE"/>
    <property type="match status" value="1"/>
</dbReference>
<feature type="binding site" evidence="11">
    <location>
        <position position="107"/>
    </location>
    <ligand>
        <name>FMN</name>
        <dbReference type="ChEBI" id="CHEBI:58210"/>
    </ligand>
</feature>
<keyword evidence="7 11" id="KW-0521">NADP</keyword>
<dbReference type="GO" id="GO:0016491">
    <property type="term" value="F:oxidoreductase activity"/>
    <property type="evidence" value="ECO:0007669"/>
    <property type="project" value="InterPro"/>
</dbReference>
<dbReference type="SUPFAM" id="SSF51395">
    <property type="entry name" value="FMN-linked oxidoreductases"/>
    <property type="match status" value="1"/>
</dbReference>
<dbReference type="Pfam" id="PF01070">
    <property type="entry name" value="FMN_dh"/>
    <property type="match status" value="1"/>
</dbReference>
<feature type="binding site" evidence="11">
    <location>
        <begin position="77"/>
        <end position="79"/>
    </location>
    <ligand>
        <name>FMN</name>
        <dbReference type="ChEBI" id="CHEBI:58210"/>
    </ligand>
</feature>
<protein>
    <recommendedName>
        <fullName evidence="11">Isopentenyl-diphosphate delta-isomerase</fullName>
        <shortName evidence="11">IPP isomerase</shortName>
        <ecNumber evidence="11">5.3.3.2</ecNumber>
    </recommendedName>
    <alternativeName>
        <fullName evidence="11">Isopentenyl diphosphate:dimethylallyl diphosphate isomerase</fullName>
    </alternativeName>
    <alternativeName>
        <fullName evidence="11">Isopentenyl pyrophosphate isomerase</fullName>
    </alternativeName>
    <alternativeName>
        <fullName evidence="11">Type 2 isopentenyl diphosphate isomerase</fullName>
        <shortName evidence="11">IDI-2</shortName>
    </alternativeName>
</protein>
<evidence type="ECO:0000259" key="12">
    <source>
        <dbReference type="Pfam" id="PF01070"/>
    </source>
</evidence>
<feature type="binding site" evidence="11">
    <location>
        <begin position="107"/>
        <end position="109"/>
    </location>
    <ligand>
        <name>substrate</name>
    </ligand>
</feature>
<comment type="caution">
    <text evidence="11">Lacks conserved residue(s) required for the propagation of feature annotation.</text>
</comment>
<keyword evidence="4 11" id="KW-0288">FMN</keyword>
<dbReference type="EMBL" id="AYSJ01000012">
    <property type="protein sequence ID" value="ETS31328.1"/>
    <property type="molecule type" value="Genomic_DNA"/>
</dbReference>
<dbReference type="GO" id="GO:0070402">
    <property type="term" value="F:NADPH binding"/>
    <property type="evidence" value="ECO:0007669"/>
    <property type="project" value="UniProtKB-UniRule"/>
</dbReference>
<comment type="catalytic activity">
    <reaction evidence="11">
        <text>isopentenyl diphosphate = dimethylallyl diphosphate</text>
        <dbReference type="Rhea" id="RHEA:23284"/>
        <dbReference type="ChEBI" id="CHEBI:57623"/>
        <dbReference type="ChEBI" id="CHEBI:128769"/>
        <dbReference type="EC" id="5.3.3.2"/>
    </reaction>
</comment>
<feature type="binding site" evidence="11">
    <location>
        <position position="76"/>
    </location>
    <ligand>
        <name>FMN</name>
        <dbReference type="ChEBI" id="CHEBI:58210"/>
    </ligand>
</feature>
<name>W3V695_9GAMM</name>
<evidence type="ECO:0000256" key="10">
    <source>
        <dbReference type="ARBA" id="ARBA00025810"/>
    </source>
</evidence>
<evidence type="ECO:0000313" key="13">
    <source>
        <dbReference type="EMBL" id="ETS31328.1"/>
    </source>
</evidence>
<comment type="subcellular location">
    <subcellularLocation>
        <location evidence="11">Cytoplasm</location>
    </subcellularLocation>
</comment>
<evidence type="ECO:0000256" key="2">
    <source>
        <dbReference type="ARBA" id="ARBA00022490"/>
    </source>
</evidence>
<evidence type="ECO:0000256" key="8">
    <source>
        <dbReference type="ARBA" id="ARBA00023229"/>
    </source>
</evidence>
<feature type="binding site" evidence="11">
    <location>
        <position position="171"/>
    </location>
    <ligand>
        <name>substrate</name>
    </ligand>
</feature>
<keyword evidence="8 11" id="KW-0414">Isoprene biosynthesis</keyword>
<keyword evidence="5 11" id="KW-0479">Metal-binding</keyword>
<sequence>MNFNLGPKKMKKIDHTQRKNEHLDIIFRSPQTETQVKTGFAEWRFQHCALPELDLDSIDLKCSLFGKTLQAPLLISSMTGGVHRAHAINHHLAEAAQVLGISMGVGSQRVALENEANDGLNRSLRQIAPDILLFANLGAAQIRGEHGFNYALRAVQMIEADALIIHLNPLQEALQQGGDRNWCHVLYAIEQLVAKLGVPIIVKEVGSGLSLPVAHQLAEAGVSMLDIAGAGGTSWAAVEAERASTPYHHALAMAFADWGIPTTTALREIRGALPNMPLIASGGIRNGVDAAKAYCMGAQLVGQAAAVIHSAALSTDAVIEHFQLIIEQIKVACFCTGSADIAALRTAILLPT</sequence>
<evidence type="ECO:0000256" key="1">
    <source>
        <dbReference type="ARBA" id="ARBA00001917"/>
    </source>
</evidence>
<dbReference type="GO" id="GO:0008299">
    <property type="term" value="P:isoprenoid biosynthetic process"/>
    <property type="evidence" value="ECO:0007669"/>
    <property type="project" value="UniProtKB-UniRule"/>
</dbReference>
<dbReference type="PANTHER" id="PTHR43665">
    <property type="entry name" value="ISOPENTENYL-DIPHOSPHATE DELTA-ISOMERASE"/>
    <property type="match status" value="1"/>
</dbReference>
<keyword evidence="14" id="KW-1185">Reference proteome</keyword>
<reference evidence="13 14" key="1">
    <citation type="submission" date="2013-11" db="EMBL/GenBank/DDBJ databases">
        <title>Elucidation of the Photorhabdus temperata genome and generation of transposon mutant library to identify motility mutants.</title>
        <authorList>
            <person name="Hurst S.G.IV."/>
            <person name="Micheals B."/>
            <person name="Abebe-Akele F."/>
            <person name="Rowedder H."/>
            <person name="Bullock H."/>
            <person name="Jackobeck R."/>
            <person name="Janicki E."/>
            <person name="Tisa L.S."/>
        </authorList>
    </citation>
    <scope>NUCLEOTIDE SEQUENCE [LARGE SCALE GENOMIC DNA]</scope>
    <source>
        <strain evidence="13 14">NC19</strain>
    </source>
</reference>
<gene>
    <name evidence="11" type="primary">fni</name>
    <name evidence="13" type="ORF">PTE_02483</name>
</gene>
<dbReference type="EC" id="5.3.3.2" evidence="11"/>
<keyword evidence="2 11" id="KW-0963">Cytoplasm</keyword>
<organism evidence="13 14">
    <name type="scientific">Photorhabdus khanii NC19</name>
    <dbReference type="NCBI Taxonomy" id="1004151"/>
    <lineage>
        <taxon>Bacteria</taxon>
        <taxon>Pseudomonadati</taxon>
        <taxon>Pseudomonadota</taxon>
        <taxon>Gammaproteobacteria</taxon>
        <taxon>Enterobacterales</taxon>
        <taxon>Morganellaceae</taxon>
        <taxon>Photorhabdus</taxon>
    </lineage>
</organism>
<feature type="binding site" evidence="11">
    <location>
        <position position="136"/>
    </location>
    <ligand>
        <name>FMN</name>
        <dbReference type="ChEBI" id="CHEBI:58210"/>
    </ligand>
</feature>
<dbReference type="HAMAP" id="MF_00354">
    <property type="entry name" value="Idi_2"/>
    <property type="match status" value="1"/>
</dbReference>
<comment type="similarity">
    <text evidence="11">Belongs to the IPP isomerase type 2 family.</text>
</comment>
<evidence type="ECO:0000313" key="14">
    <source>
        <dbReference type="Proteomes" id="UP000018957"/>
    </source>
</evidence>
<dbReference type="AlphaFoldDB" id="W3V695"/>
<dbReference type="InterPro" id="IPR011179">
    <property type="entry name" value="IPdP_isomerase"/>
</dbReference>
<dbReference type="InterPro" id="IPR000262">
    <property type="entry name" value="FMN-dep_DH"/>
</dbReference>
<feature type="binding site" evidence="11">
    <location>
        <position position="172"/>
    </location>
    <ligand>
        <name>Mg(2+)</name>
        <dbReference type="ChEBI" id="CHEBI:18420"/>
    </ligand>
</feature>
<evidence type="ECO:0000256" key="6">
    <source>
        <dbReference type="ARBA" id="ARBA00022842"/>
    </source>
</evidence>
<evidence type="ECO:0000256" key="7">
    <source>
        <dbReference type="ARBA" id="ARBA00022857"/>
    </source>
</evidence>
<dbReference type="NCBIfam" id="TIGR02151">
    <property type="entry name" value="IPP_isom_2"/>
    <property type="match status" value="1"/>
</dbReference>
<evidence type="ECO:0000256" key="5">
    <source>
        <dbReference type="ARBA" id="ARBA00022723"/>
    </source>
</evidence>
<dbReference type="GO" id="GO:0000287">
    <property type="term" value="F:magnesium ion binding"/>
    <property type="evidence" value="ECO:0007669"/>
    <property type="project" value="UniProtKB-UniRule"/>
</dbReference>
<comment type="cofactor">
    <cofactor evidence="11">
        <name>Mg(2+)</name>
        <dbReference type="ChEBI" id="CHEBI:18420"/>
    </cofactor>
</comment>
<dbReference type="CDD" id="cd02811">
    <property type="entry name" value="IDI-2_FMN"/>
    <property type="match status" value="1"/>
</dbReference>
<comment type="cofactor">
    <cofactor evidence="1 11">
        <name>FMN</name>
        <dbReference type="ChEBI" id="CHEBI:58210"/>
    </cofactor>
</comment>
<evidence type="ECO:0000256" key="9">
    <source>
        <dbReference type="ARBA" id="ARBA00023235"/>
    </source>
</evidence>
<dbReference type="PIRSF" id="PIRSF003314">
    <property type="entry name" value="IPP_isomerase"/>
    <property type="match status" value="1"/>
</dbReference>
<feature type="binding site" evidence="11">
    <location>
        <position position="203"/>
    </location>
    <ligand>
        <name>FMN</name>
        <dbReference type="ChEBI" id="CHEBI:58210"/>
    </ligand>
</feature>
<feature type="binding site" evidence="11">
    <location>
        <begin position="18"/>
        <end position="19"/>
    </location>
    <ligand>
        <name>substrate</name>
    </ligand>
</feature>
<evidence type="ECO:0000256" key="4">
    <source>
        <dbReference type="ARBA" id="ARBA00022643"/>
    </source>
</evidence>
<accession>W3V695</accession>
<feature type="binding site" evidence="11">
    <location>
        <begin position="304"/>
        <end position="305"/>
    </location>
    <ligand>
        <name>FMN</name>
        <dbReference type="ChEBI" id="CHEBI:58210"/>
    </ligand>
</feature>
<keyword evidence="3 11" id="KW-0285">Flavoprotein</keyword>
<comment type="function">
    <text evidence="11">Involved in the biosynthesis of isoprenoids. Catalyzes the 1,3-allylic rearrangement of the homoallylic substrate isopentenyl (IPP) to its allylic isomer, dimethylallyl diphosphate (DMAPP).</text>
</comment>
<keyword evidence="9 11" id="KW-0413">Isomerase</keyword>
<dbReference type="GO" id="GO:0005737">
    <property type="term" value="C:cytoplasm"/>
    <property type="evidence" value="ECO:0007669"/>
    <property type="project" value="UniProtKB-SubCell"/>
</dbReference>